<organism evidence="2 3">
    <name type="scientific">Acidocella aminolytica 101 = DSM 11237</name>
    <dbReference type="NCBI Taxonomy" id="1120923"/>
    <lineage>
        <taxon>Bacteria</taxon>
        <taxon>Pseudomonadati</taxon>
        <taxon>Pseudomonadota</taxon>
        <taxon>Alphaproteobacteria</taxon>
        <taxon>Acetobacterales</taxon>
        <taxon>Acidocellaceae</taxon>
        <taxon>Acidocella</taxon>
    </lineage>
</organism>
<keyword evidence="3" id="KW-1185">Reference proteome</keyword>
<dbReference type="Proteomes" id="UP000032668">
    <property type="component" value="Unassembled WGS sequence"/>
</dbReference>
<evidence type="ECO:0000256" key="1">
    <source>
        <dbReference type="SAM" id="MobiDB-lite"/>
    </source>
</evidence>
<accession>A0A0D6PHT9</accession>
<sequence length="59" mass="6387">MTNTMGYTLLACGSTGKKLALRASRKGDDTNETAQREATPRGKRRPDGEGRNALHAKRA</sequence>
<reference evidence="2 3" key="1">
    <citation type="submission" date="2012-11" db="EMBL/GenBank/DDBJ databases">
        <title>Whole genome sequence of Acidocella aminolytica 101 = DSM 11237.</title>
        <authorList>
            <person name="Azuma Y."/>
            <person name="Higashiura N."/>
            <person name="Hirakawa H."/>
            <person name="Matsushita K."/>
        </authorList>
    </citation>
    <scope>NUCLEOTIDE SEQUENCE [LARGE SCALE GENOMIC DNA]</scope>
    <source>
        <strain evidence="3">101 / DSM 11237</strain>
    </source>
</reference>
<proteinExistence type="predicted"/>
<dbReference type="EMBL" id="BANC01000045">
    <property type="protein sequence ID" value="GAN80399.1"/>
    <property type="molecule type" value="Genomic_DNA"/>
</dbReference>
<protein>
    <submittedName>
        <fullName evidence="2">Uncharacterized protein</fullName>
    </submittedName>
</protein>
<feature type="region of interest" description="Disordered" evidence="1">
    <location>
        <begin position="21"/>
        <end position="59"/>
    </location>
</feature>
<evidence type="ECO:0000313" key="3">
    <source>
        <dbReference type="Proteomes" id="UP000032668"/>
    </source>
</evidence>
<evidence type="ECO:0000313" key="2">
    <source>
        <dbReference type="EMBL" id="GAN80399.1"/>
    </source>
</evidence>
<name>A0A0D6PHT9_9PROT</name>
<gene>
    <name evidence="2" type="ORF">Aam_046_040</name>
</gene>
<dbReference type="AlphaFoldDB" id="A0A0D6PHT9"/>
<feature type="compositionally biased region" description="Basic and acidic residues" evidence="1">
    <location>
        <begin position="25"/>
        <end position="52"/>
    </location>
</feature>
<comment type="caution">
    <text evidence="2">The sequence shown here is derived from an EMBL/GenBank/DDBJ whole genome shotgun (WGS) entry which is preliminary data.</text>
</comment>